<dbReference type="CDD" id="cd03811">
    <property type="entry name" value="GT4_GT28_WabH-like"/>
    <property type="match status" value="1"/>
</dbReference>
<dbReference type="AlphaFoldDB" id="A0A545AJG1"/>
<dbReference type="Pfam" id="PF13692">
    <property type="entry name" value="Glyco_trans_1_4"/>
    <property type="match status" value="1"/>
</dbReference>
<dbReference type="SUPFAM" id="SSF53756">
    <property type="entry name" value="UDP-Glycosyltransferase/glycogen phosphorylase"/>
    <property type="match status" value="1"/>
</dbReference>
<keyword evidence="1" id="KW-0328">Glycosyltransferase</keyword>
<dbReference type="Gene3D" id="3.40.50.2000">
    <property type="entry name" value="Glycogen Phosphorylase B"/>
    <property type="match status" value="2"/>
</dbReference>
<dbReference type="PANTHER" id="PTHR12526:SF510">
    <property type="entry name" value="D-INOSITOL 3-PHOSPHATE GLYCOSYLTRANSFERASE"/>
    <property type="match status" value="1"/>
</dbReference>
<accession>A0A545AJG1</accession>
<reference evidence="4 5" key="1">
    <citation type="submission" date="2019-07" db="EMBL/GenBank/DDBJ databases">
        <title>Cryptosporangium phraense sp. nov., isolated from plant litter.</title>
        <authorList>
            <person name="Suriyachadkun C."/>
        </authorList>
    </citation>
    <scope>NUCLEOTIDE SEQUENCE [LARGE SCALE GENOMIC DNA]</scope>
    <source>
        <strain evidence="4 5">A-T 5661</strain>
    </source>
</reference>
<dbReference type="EMBL" id="VIRS01000027">
    <property type="protein sequence ID" value="TQS41390.1"/>
    <property type="molecule type" value="Genomic_DNA"/>
</dbReference>
<dbReference type="RefSeq" id="WP_142708271.1">
    <property type="nucleotide sequence ID" value="NZ_VIRS01000027.1"/>
</dbReference>
<dbReference type="PANTHER" id="PTHR12526">
    <property type="entry name" value="GLYCOSYLTRANSFERASE"/>
    <property type="match status" value="1"/>
</dbReference>
<evidence type="ECO:0000256" key="1">
    <source>
        <dbReference type="ARBA" id="ARBA00022676"/>
    </source>
</evidence>
<comment type="caution">
    <text evidence="4">The sequence shown here is derived from an EMBL/GenBank/DDBJ whole genome shotgun (WGS) entry which is preliminary data.</text>
</comment>
<name>A0A545AJG1_9ACTN</name>
<organism evidence="4 5">
    <name type="scientific">Cryptosporangium phraense</name>
    <dbReference type="NCBI Taxonomy" id="2593070"/>
    <lineage>
        <taxon>Bacteria</taxon>
        <taxon>Bacillati</taxon>
        <taxon>Actinomycetota</taxon>
        <taxon>Actinomycetes</taxon>
        <taxon>Cryptosporangiales</taxon>
        <taxon>Cryptosporangiaceae</taxon>
        <taxon>Cryptosporangium</taxon>
    </lineage>
</organism>
<feature type="domain" description="Glycosyltransferase subfamily 4-like N-terminal" evidence="3">
    <location>
        <begin position="13"/>
        <end position="167"/>
    </location>
</feature>
<evidence type="ECO:0000313" key="4">
    <source>
        <dbReference type="EMBL" id="TQS41390.1"/>
    </source>
</evidence>
<dbReference type="GO" id="GO:0016757">
    <property type="term" value="F:glycosyltransferase activity"/>
    <property type="evidence" value="ECO:0007669"/>
    <property type="project" value="UniProtKB-KW"/>
</dbReference>
<protein>
    <submittedName>
        <fullName evidence="4">Glycosyltransferase</fullName>
    </submittedName>
</protein>
<dbReference type="InParanoid" id="A0A545AJG1"/>
<gene>
    <name evidence="4" type="ORF">FL583_30275</name>
</gene>
<evidence type="ECO:0000256" key="2">
    <source>
        <dbReference type="ARBA" id="ARBA00022679"/>
    </source>
</evidence>
<sequence>MKVGILISSWRGGGAEFVARTWADKLVERGIEVVRYDYAGTGDIPGIHVKHFPRRSALQSALALPGWLRASALQDEIDVMLSMLTYSNLAALVAKVRGMKTPLVISERNLASTFLPLEGRSGKIELRIAERLYRRTDRAIAISHPVAAELVSRFSIARDRVDVVPNPALPENPRRVPRSPKLRILAVGRFVEQKRPLLFVAALAVLSKRGHPVSGVFVGSGPMAQEIVGLAEDVGVEIELLGWREPWWQAIDSASCLLLASSVEGFGNVLVEAAACGIPSVAVPSALGVADAIVPGLSGILASDDSPEALADAVLAASKLPMPTSPINAWLQRFSVENSHRILHDTLLRAASRE</sequence>
<dbReference type="InterPro" id="IPR028098">
    <property type="entry name" value="Glyco_trans_4-like_N"/>
</dbReference>
<dbReference type="Proteomes" id="UP000317982">
    <property type="component" value="Unassembled WGS sequence"/>
</dbReference>
<evidence type="ECO:0000313" key="5">
    <source>
        <dbReference type="Proteomes" id="UP000317982"/>
    </source>
</evidence>
<proteinExistence type="predicted"/>
<keyword evidence="2 4" id="KW-0808">Transferase</keyword>
<dbReference type="OrthoDB" id="9772485at2"/>
<keyword evidence="5" id="KW-1185">Reference proteome</keyword>
<evidence type="ECO:0000259" key="3">
    <source>
        <dbReference type="Pfam" id="PF13439"/>
    </source>
</evidence>
<dbReference type="Pfam" id="PF13439">
    <property type="entry name" value="Glyco_transf_4"/>
    <property type="match status" value="1"/>
</dbReference>